<dbReference type="Pfam" id="PF24430">
    <property type="entry name" value="DUF7553"/>
    <property type="match status" value="1"/>
</dbReference>
<dbReference type="InterPro" id="IPR055975">
    <property type="entry name" value="DUF7553"/>
</dbReference>
<evidence type="ECO:0000313" key="3">
    <source>
        <dbReference type="Proteomes" id="UP001596406"/>
    </source>
</evidence>
<dbReference type="RefSeq" id="WP_304448496.1">
    <property type="nucleotide sequence ID" value="NZ_JARRAH010000001.1"/>
</dbReference>
<reference evidence="2 3" key="1">
    <citation type="journal article" date="2019" name="Int. J. Syst. Evol. Microbiol.">
        <title>The Global Catalogue of Microorganisms (GCM) 10K type strain sequencing project: providing services to taxonomists for standard genome sequencing and annotation.</title>
        <authorList>
            <consortium name="The Broad Institute Genomics Platform"/>
            <consortium name="The Broad Institute Genome Sequencing Center for Infectious Disease"/>
            <person name="Wu L."/>
            <person name="Ma J."/>
        </authorList>
    </citation>
    <scope>NUCLEOTIDE SEQUENCE [LARGE SCALE GENOMIC DNA]</scope>
    <source>
        <strain evidence="2 3">PSRA2</strain>
    </source>
</reference>
<dbReference type="Proteomes" id="UP001596406">
    <property type="component" value="Unassembled WGS sequence"/>
</dbReference>
<organism evidence="2 3">
    <name type="scientific">Halomarina ordinaria</name>
    <dbReference type="NCBI Taxonomy" id="3033939"/>
    <lineage>
        <taxon>Archaea</taxon>
        <taxon>Methanobacteriati</taxon>
        <taxon>Methanobacteriota</taxon>
        <taxon>Stenosarchaea group</taxon>
        <taxon>Halobacteria</taxon>
        <taxon>Halobacteriales</taxon>
        <taxon>Natronomonadaceae</taxon>
        <taxon>Halomarina</taxon>
    </lineage>
</organism>
<dbReference type="EMBL" id="JBHSXM010000001">
    <property type="protein sequence ID" value="MFC6836821.1"/>
    <property type="molecule type" value="Genomic_DNA"/>
</dbReference>
<dbReference type="AlphaFoldDB" id="A0ABD5UF72"/>
<comment type="caution">
    <text evidence="2">The sequence shown here is derived from an EMBL/GenBank/DDBJ whole genome shotgun (WGS) entry which is preliminary data.</text>
</comment>
<evidence type="ECO:0000256" key="1">
    <source>
        <dbReference type="SAM" id="MobiDB-lite"/>
    </source>
</evidence>
<evidence type="ECO:0000313" key="2">
    <source>
        <dbReference type="EMBL" id="MFC6836821.1"/>
    </source>
</evidence>
<feature type="compositionally biased region" description="Acidic residues" evidence="1">
    <location>
        <begin position="11"/>
        <end position="23"/>
    </location>
</feature>
<accession>A0ABD5UF72</accession>
<protein>
    <submittedName>
        <fullName evidence="2">Uncharacterized protein</fullName>
    </submittedName>
</protein>
<feature type="region of interest" description="Disordered" evidence="1">
    <location>
        <begin position="1"/>
        <end position="29"/>
    </location>
</feature>
<name>A0ABD5UF72_9EURY</name>
<keyword evidence="3" id="KW-1185">Reference proteome</keyword>
<proteinExistence type="predicted"/>
<gene>
    <name evidence="2" type="ORF">ACFQHK_09880</name>
</gene>
<sequence length="88" mass="9519">MVRDELQAASDELDAAAESTEGETSERLAGQSEALAKLATAERGPDQGRLDRHMNILRELSEEAGDASEHVDRALEHVTEYREGVGGI</sequence>